<comment type="subcellular location">
    <subcellularLocation>
        <location evidence="1">Nucleus</location>
    </subcellularLocation>
</comment>
<dbReference type="InterPro" id="IPR015943">
    <property type="entry name" value="WD40/YVTN_repeat-like_dom_sf"/>
</dbReference>
<feature type="repeat" description="WD" evidence="5">
    <location>
        <begin position="177"/>
        <end position="218"/>
    </location>
</feature>
<dbReference type="OrthoDB" id="189968at2759"/>
<protein>
    <submittedName>
        <fullName evidence="7">snoRNP-associated protein-like EMB2271</fullName>
    </submittedName>
</protein>
<dbReference type="SUPFAM" id="SSF50978">
    <property type="entry name" value="WD40 repeat-like"/>
    <property type="match status" value="1"/>
</dbReference>
<dbReference type="Proteomes" id="UP001153069">
    <property type="component" value="Unassembled WGS sequence"/>
</dbReference>
<evidence type="ECO:0000313" key="7">
    <source>
        <dbReference type="EMBL" id="CAB9509279.1"/>
    </source>
</evidence>
<evidence type="ECO:0000256" key="6">
    <source>
        <dbReference type="SAM" id="MobiDB-lite"/>
    </source>
</evidence>
<dbReference type="CDD" id="cd00200">
    <property type="entry name" value="WD40"/>
    <property type="match status" value="1"/>
</dbReference>
<dbReference type="PANTHER" id="PTHR19865:SF0">
    <property type="entry name" value="U3 SMALL NUCLEOLAR RNA-INTERACTING PROTEIN 2"/>
    <property type="match status" value="1"/>
</dbReference>
<dbReference type="PROSITE" id="PS50294">
    <property type="entry name" value="WD_REPEATS_REGION"/>
    <property type="match status" value="2"/>
</dbReference>
<dbReference type="SMART" id="SM00320">
    <property type="entry name" value="WD40"/>
    <property type="match status" value="6"/>
</dbReference>
<dbReference type="FunFam" id="2.130.10.10:FF:000509">
    <property type="entry name" value="U3 small nucleolar RNA-interacting protein"/>
    <property type="match status" value="1"/>
</dbReference>
<reference evidence="7" key="1">
    <citation type="submission" date="2020-06" db="EMBL/GenBank/DDBJ databases">
        <authorList>
            <consortium name="Plant Systems Biology data submission"/>
        </authorList>
    </citation>
    <scope>NUCLEOTIDE SEQUENCE</scope>
    <source>
        <strain evidence="7">D6</strain>
    </source>
</reference>
<feature type="compositionally biased region" description="Acidic residues" evidence="6">
    <location>
        <begin position="32"/>
        <end position="44"/>
    </location>
</feature>
<dbReference type="EMBL" id="CAICTM010000381">
    <property type="protein sequence ID" value="CAB9509279.1"/>
    <property type="molecule type" value="Genomic_DNA"/>
</dbReference>
<feature type="compositionally biased region" description="Acidic residues" evidence="6">
    <location>
        <begin position="52"/>
        <end position="61"/>
    </location>
</feature>
<proteinExistence type="predicted"/>
<dbReference type="AlphaFoldDB" id="A0A9N8DY40"/>
<dbReference type="InterPro" id="IPR039241">
    <property type="entry name" value="Rrp9-like"/>
</dbReference>
<dbReference type="InterPro" id="IPR001680">
    <property type="entry name" value="WD40_rpt"/>
</dbReference>
<comment type="caution">
    <text evidence="7">The sequence shown here is derived from an EMBL/GenBank/DDBJ whole genome shotgun (WGS) entry which is preliminary data.</text>
</comment>
<keyword evidence="2 5" id="KW-0853">WD repeat</keyword>
<evidence type="ECO:0000256" key="4">
    <source>
        <dbReference type="ARBA" id="ARBA00023242"/>
    </source>
</evidence>
<dbReference type="GO" id="GO:0032040">
    <property type="term" value="C:small-subunit processome"/>
    <property type="evidence" value="ECO:0007669"/>
    <property type="project" value="TreeGrafter"/>
</dbReference>
<accession>A0A9N8DY40</accession>
<evidence type="ECO:0000256" key="2">
    <source>
        <dbReference type="ARBA" id="ARBA00022574"/>
    </source>
</evidence>
<evidence type="ECO:0000313" key="8">
    <source>
        <dbReference type="Proteomes" id="UP001153069"/>
    </source>
</evidence>
<feature type="compositionally biased region" description="Acidic residues" evidence="6">
    <location>
        <begin position="90"/>
        <end position="101"/>
    </location>
</feature>
<feature type="compositionally biased region" description="Low complexity" evidence="6">
    <location>
        <begin position="80"/>
        <end position="89"/>
    </location>
</feature>
<dbReference type="InterPro" id="IPR019775">
    <property type="entry name" value="WD40_repeat_CS"/>
</dbReference>
<feature type="repeat" description="WD" evidence="5">
    <location>
        <begin position="275"/>
        <end position="316"/>
    </location>
</feature>
<feature type="compositionally biased region" description="Basic and acidic residues" evidence="6">
    <location>
        <begin position="69"/>
        <end position="79"/>
    </location>
</feature>
<keyword evidence="4" id="KW-0539">Nucleus</keyword>
<evidence type="ECO:0000256" key="3">
    <source>
        <dbReference type="ARBA" id="ARBA00022737"/>
    </source>
</evidence>
<keyword evidence="8" id="KW-1185">Reference proteome</keyword>
<feature type="region of interest" description="Disordered" evidence="6">
    <location>
        <begin position="1"/>
        <end position="112"/>
    </location>
</feature>
<dbReference type="Pfam" id="PF00400">
    <property type="entry name" value="WD40"/>
    <property type="match status" value="3"/>
</dbReference>
<name>A0A9N8DY40_9STRA</name>
<dbReference type="Gene3D" id="2.130.10.10">
    <property type="entry name" value="YVTN repeat-like/Quinoprotein amine dehydrogenase"/>
    <property type="match status" value="1"/>
</dbReference>
<feature type="region of interest" description="Disordered" evidence="6">
    <location>
        <begin position="509"/>
        <end position="528"/>
    </location>
</feature>
<dbReference type="PROSITE" id="PS00678">
    <property type="entry name" value="WD_REPEATS_1"/>
    <property type="match status" value="1"/>
</dbReference>
<dbReference type="GO" id="GO:0034511">
    <property type="term" value="F:U3 snoRNA binding"/>
    <property type="evidence" value="ECO:0007669"/>
    <property type="project" value="InterPro"/>
</dbReference>
<organism evidence="7 8">
    <name type="scientific">Seminavis robusta</name>
    <dbReference type="NCBI Taxonomy" id="568900"/>
    <lineage>
        <taxon>Eukaryota</taxon>
        <taxon>Sar</taxon>
        <taxon>Stramenopiles</taxon>
        <taxon>Ochrophyta</taxon>
        <taxon>Bacillariophyta</taxon>
        <taxon>Bacillariophyceae</taxon>
        <taxon>Bacillariophycidae</taxon>
        <taxon>Naviculales</taxon>
        <taxon>Naviculaceae</taxon>
        <taxon>Seminavis</taxon>
    </lineage>
</organism>
<dbReference type="PANTHER" id="PTHR19865">
    <property type="entry name" value="U3 SMALL NUCLEOLAR RNA INTERACTING PROTEIN 2"/>
    <property type="match status" value="1"/>
</dbReference>
<dbReference type="InterPro" id="IPR036322">
    <property type="entry name" value="WD40_repeat_dom_sf"/>
</dbReference>
<dbReference type="PROSITE" id="PS50082">
    <property type="entry name" value="WD_REPEATS_2"/>
    <property type="match status" value="2"/>
</dbReference>
<keyword evidence="3" id="KW-0677">Repeat</keyword>
<gene>
    <name evidence="7" type="ORF">SEMRO_382_G131180.1</name>
</gene>
<sequence length="528" mass="58427">MAGTRRKPSSAIQAGSSTKRSKNSIDLGFRNEEEEDDEIDSEDDFFQRQEESSDDDEEEETLQAKKVRLARDYLHKLEQDGSSSSSGSGSEDEDDSGDDQDMDRVGRSLQKQRLKRQGVYERMVADKLAKAIESIKLELVDQRLLERQKKKKQQQSTKLSAREQAQEWVAQGHVKLLKGHDLTATCISLQADGSKAVSGSKDHSVILWDMEQETALTTLSPHWKKDKDTTTGGTRTNGQVLSVACSDDGRYAAVGRHDATVSIFDIRSKDLVKTFTGHKSAITCLAFQTQSLQLFSGSDDRCVRHYNLEDMMYLETLYGHQFGVTGIDCHVKERPISVGRDRTARAWKLQEDTHLIFRGGAKLAPADCVSVIKDDWFLSGHENGQLCLWLTDKKKAIETVELAHGSSNAIGNGIGSICALKGSDVVATGANDGFLRFWKANTGATLEERGLETLAHVPVHGFINGIDIGPKARFCVVALGQEPRLGRWNRVANAKNRIGIVKLSGIQDQEAEEVDADEDSNAEEEDNN</sequence>
<evidence type="ECO:0000256" key="5">
    <source>
        <dbReference type="PROSITE-ProRule" id="PRU00221"/>
    </source>
</evidence>
<evidence type="ECO:0000256" key="1">
    <source>
        <dbReference type="ARBA" id="ARBA00004123"/>
    </source>
</evidence>